<evidence type="ECO:0000313" key="2">
    <source>
        <dbReference type="Proteomes" id="UP000006633"/>
    </source>
</evidence>
<dbReference type="OrthoDB" id="228033at2"/>
<accession>D6ZZV4</accession>
<dbReference type="Proteomes" id="UP000006633">
    <property type="component" value="Chromosome"/>
</dbReference>
<dbReference type="RefSeq" id="WP_013164873.1">
    <property type="nucleotide sequence ID" value="NC_014217.1"/>
</dbReference>
<dbReference type="EMBL" id="CP002026">
    <property type="protein sequence ID" value="ADH87368.1"/>
    <property type="molecule type" value="Genomic_DNA"/>
</dbReference>
<dbReference type="AlphaFoldDB" id="D6ZZV4"/>
<sequence length="482" mass="51531">MPTPSTVIALGARGTVHEVTEDANFYYFRSDSMGCATLPFKMKKTAFTDLAKIVDGHTGTRCYVGYGQSWRTMSGGAIKSWVAGYSAEPESALTFHQTNSAGARSVLGPTVGVYWPGSTFVDDICGMSLNEPITLDRVAAVARARWRRKRVIRQFSDFHFTFGYPSSGWDWGGSGGAGLNENSPSWANGIAALNRLRTILTGYGLSVALAPLSWTQGGDPNKNLAGNLDDLAQLRHHWGEDAAGGAAQPLFIGIAPGGSSTTEMPVGAKAQIQYCRDNVGSGIHLTFPWYMLRLTSTGPGDDGSIHFDSAGMVRYGAVEGYVQAIVEAGVVWTPFWLTRDVDPVRVDGQEVVVTFDAPPGGDFDRKAPRVITRDDEPDLPGLAESHGFRVKRAGTFLTLGTPTYGLNASGKPEARLPVVETLVSGDALEVSYCAYGTGSVPFGHSGVWGNVILRGPRCPVRKDVPDPFVDMPLVPFIAASTA</sequence>
<dbReference type="STRING" id="639283.Snov_0031"/>
<organism evidence="1 2">
    <name type="scientific">Ancylobacter novellus (strain ATCC 8093 / DSM 506 / JCM 20403 / CCM 1077 / IAM 12100 / NBRC 12443 / NCIMB 10456)</name>
    <name type="common">Starkeya novella</name>
    <dbReference type="NCBI Taxonomy" id="639283"/>
    <lineage>
        <taxon>Bacteria</taxon>
        <taxon>Pseudomonadati</taxon>
        <taxon>Pseudomonadota</taxon>
        <taxon>Alphaproteobacteria</taxon>
        <taxon>Hyphomicrobiales</taxon>
        <taxon>Xanthobacteraceae</taxon>
        <taxon>Ancylobacter</taxon>
    </lineage>
</organism>
<reference evidence="1 2" key="1">
    <citation type="journal article" date="2012" name="Stand. Genomic Sci.">
        <title>Complete genome sequence of the facultatively chemolithoautotrophic and methylotrophic alpha Proteobacterium Starkeya novella type strain (ATCC 8093(T)).</title>
        <authorList>
            <person name="Kappler U."/>
            <person name="Davenport K."/>
            <person name="Beatson S."/>
            <person name="Lucas S."/>
            <person name="Lapidus A."/>
            <person name="Copeland A."/>
            <person name="Berry K.W."/>
            <person name="Glavina Del Rio T."/>
            <person name="Hammon N."/>
            <person name="Dalin E."/>
            <person name="Tice H."/>
            <person name="Pitluck S."/>
            <person name="Richardson P."/>
            <person name="Bruce D."/>
            <person name="Goodwin L.A."/>
            <person name="Han C."/>
            <person name="Tapia R."/>
            <person name="Detter J.C."/>
            <person name="Chang Y.J."/>
            <person name="Jeffries C.D."/>
            <person name="Land M."/>
            <person name="Hauser L."/>
            <person name="Kyrpides N.C."/>
            <person name="Goker M."/>
            <person name="Ivanova N."/>
            <person name="Klenk H.P."/>
            <person name="Woyke T."/>
        </authorList>
    </citation>
    <scope>NUCLEOTIDE SEQUENCE [LARGE SCALE GENOMIC DNA]</scope>
    <source>
        <strain evidence="2">ATCC 8093 / DSM 506 / JCM 20403 / CCM 1077 / IAM 12100 / NBRC 12443 / NCIMB 10456</strain>
    </source>
</reference>
<dbReference type="HOGENOM" id="CLU_566083_0_0_5"/>
<keyword evidence="2" id="KW-1185">Reference proteome</keyword>
<dbReference type="KEGG" id="sno:Snov_0031"/>
<protein>
    <submittedName>
        <fullName evidence="1">Uncharacterized protein</fullName>
    </submittedName>
</protein>
<gene>
    <name evidence="1" type="ordered locus">Snov_0031</name>
</gene>
<name>D6ZZV4_ANCN5</name>
<proteinExistence type="predicted"/>
<evidence type="ECO:0000313" key="1">
    <source>
        <dbReference type="EMBL" id="ADH87368.1"/>
    </source>
</evidence>